<evidence type="ECO:0000259" key="12">
    <source>
        <dbReference type="Pfam" id="PF07479"/>
    </source>
</evidence>
<dbReference type="UniPathway" id="UPA00086"/>
<feature type="compositionally biased region" description="Basic and acidic residues" evidence="10">
    <location>
        <begin position="924"/>
        <end position="959"/>
    </location>
</feature>
<evidence type="ECO:0000256" key="4">
    <source>
        <dbReference type="ARBA" id="ARBA00011738"/>
    </source>
</evidence>
<dbReference type="GO" id="GO:0005829">
    <property type="term" value="C:cytosol"/>
    <property type="evidence" value="ECO:0007669"/>
    <property type="project" value="TreeGrafter"/>
</dbReference>
<feature type="region of interest" description="Disordered" evidence="10">
    <location>
        <begin position="549"/>
        <end position="610"/>
    </location>
</feature>
<dbReference type="InterPro" id="IPR008927">
    <property type="entry name" value="6-PGluconate_DH-like_C_sf"/>
</dbReference>
<evidence type="ECO:0000256" key="6">
    <source>
        <dbReference type="ARBA" id="ARBA00023027"/>
    </source>
</evidence>
<keyword evidence="5 8" id="KW-0560">Oxidoreductase</keyword>
<keyword evidence="13" id="KW-1185">Reference proteome</keyword>
<dbReference type="SUPFAM" id="SSF48179">
    <property type="entry name" value="6-phosphogluconate dehydrogenase C-terminal domain-like"/>
    <property type="match status" value="1"/>
</dbReference>
<dbReference type="GO" id="GO:0051287">
    <property type="term" value="F:NAD binding"/>
    <property type="evidence" value="ECO:0007669"/>
    <property type="project" value="UniProtKB-UniRule"/>
</dbReference>
<evidence type="ECO:0000313" key="13">
    <source>
        <dbReference type="Proteomes" id="UP000504633"/>
    </source>
</evidence>
<dbReference type="InterPro" id="IPR011128">
    <property type="entry name" value="G3P_DH_NAD-dep_N"/>
</dbReference>
<proteinExistence type="inferred from homology"/>
<organism evidence="13 14">
    <name type="scientific">Drosophila hydei</name>
    <name type="common">Fruit fly</name>
    <dbReference type="NCBI Taxonomy" id="7224"/>
    <lineage>
        <taxon>Eukaryota</taxon>
        <taxon>Metazoa</taxon>
        <taxon>Ecdysozoa</taxon>
        <taxon>Arthropoda</taxon>
        <taxon>Hexapoda</taxon>
        <taxon>Insecta</taxon>
        <taxon>Pterygota</taxon>
        <taxon>Neoptera</taxon>
        <taxon>Endopterygota</taxon>
        <taxon>Diptera</taxon>
        <taxon>Brachycera</taxon>
        <taxon>Muscomorpha</taxon>
        <taxon>Ephydroidea</taxon>
        <taxon>Drosophilidae</taxon>
        <taxon>Drosophila</taxon>
    </lineage>
</organism>
<dbReference type="KEGG" id="dhe:111603620"/>
<dbReference type="OMA" id="DQEYHTI"/>
<dbReference type="GO" id="GO:0042803">
    <property type="term" value="F:protein homodimerization activity"/>
    <property type="evidence" value="ECO:0007669"/>
    <property type="project" value="InterPro"/>
</dbReference>
<feature type="compositionally biased region" description="Basic and acidic residues" evidence="10">
    <location>
        <begin position="1166"/>
        <end position="1179"/>
    </location>
</feature>
<evidence type="ECO:0000256" key="5">
    <source>
        <dbReference type="ARBA" id="ARBA00023002"/>
    </source>
</evidence>
<dbReference type="InterPro" id="IPR013328">
    <property type="entry name" value="6PGD_dom2"/>
</dbReference>
<evidence type="ECO:0000256" key="10">
    <source>
        <dbReference type="SAM" id="MobiDB-lite"/>
    </source>
</evidence>
<comment type="pathway">
    <text evidence="1">Lipid metabolism.</text>
</comment>
<dbReference type="RefSeq" id="XP_023177058.2">
    <property type="nucleotide sequence ID" value="XM_023321290.2"/>
</dbReference>
<feature type="region of interest" description="Disordered" evidence="10">
    <location>
        <begin position="924"/>
        <end position="962"/>
    </location>
</feature>
<feature type="region of interest" description="Disordered" evidence="10">
    <location>
        <begin position="844"/>
        <end position="871"/>
    </location>
</feature>
<name>A0A6J1MJ14_DROHY</name>
<dbReference type="OrthoDB" id="10263760at2759"/>
<feature type="compositionally biased region" description="Basic and acidic residues" evidence="10">
    <location>
        <begin position="805"/>
        <end position="824"/>
    </location>
</feature>
<feature type="compositionally biased region" description="Basic and acidic residues" evidence="10">
    <location>
        <begin position="580"/>
        <end position="589"/>
    </location>
</feature>
<feature type="compositionally biased region" description="Polar residues" evidence="10">
    <location>
        <begin position="569"/>
        <end position="579"/>
    </location>
</feature>
<evidence type="ECO:0000256" key="7">
    <source>
        <dbReference type="ARBA" id="ARBA00048683"/>
    </source>
</evidence>
<dbReference type="NCBIfam" id="TIGR03376">
    <property type="entry name" value="glycerol3P_DH"/>
    <property type="match status" value="1"/>
</dbReference>
<dbReference type="GO" id="GO:0141152">
    <property type="term" value="F:glycerol-3-phosphate dehydrogenase (NAD+) activity"/>
    <property type="evidence" value="ECO:0007669"/>
    <property type="project" value="UniProtKB-UniRule"/>
</dbReference>
<dbReference type="InterPro" id="IPR006109">
    <property type="entry name" value="G3P_DH_NAD-dep_C"/>
</dbReference>
<comment type="catalytic activity">
    <reaction evidence="7 9">
        <text>sn-glycerol 3-phosphate + NAD(+) = dihydroxyacetone phosphate + NADH + H(+)</text>
        <dbReference type="Rhea" id="RHEA:11092"/>
        <dbReference type="ChEBI" id="CHEBI:15378"/>
        <dbReference type="ChEBI" id="CHEBI:57540"/>
        <dbReference type="ChEBI" id="CHEBI:57597"/>
        <dbReference type="ChEBI" id="CHEBI:57642"/>
        <dbReference type="ChEBI" id="CHEBI:57945"/>
        <dbReference type="EC" id="1.1.1.8"/>
    </reaction>
</comment>
<dbReference type="Pfam" id="PF07479">
    <property type="entry name" value="NAD_Gly3P_dh_C"/>
    <property type="match status" value="1"/>
</dbReference>
<dbReference type="EC" id="1.1.1.8" evidence="9"/>
<evidence type="ECO:0000256" key="9">
    <source>
        <dbReference type="RuleBase" id="RU361243"/>
    </source>
</evidence>
<gene>
    <name evidence="14" type="primary">LOC111603620</name>
</gene>
<dbReference type="GO" id="GO:0046168">
    <property type="term" value="P:glycerol-3-phosphate catabolic process"/>
    <property type="evidence" value="ECO:0007669"/>
    <property type="project" value="UniProtKB-UniRule"/>
</dbReference>
<feature type="region of interest" description="Disordered" evidence="10">
    <location>
        <begin position="799"/>
        <end position="825"/>
    </location>
</feature>
<sequence length="1431" mass="162724">MTKNPKVCIIGSEGWGSAIATAVCRNVGKFGFDPQVNIYVYDEIVRNNYLSEVMNERHENIKYLPGINLPDNLVAVNDLIDAARDADILIFATPHSFLKAYCNILSENVKPDAYAVSLIKGLEHIKDGEIDLYSHAISKQLGIPCYSMMNANSAMEMAQGKLCEMTIGCNNEKHASELTKLIQTENCMVFVIDDIDGVELCNTLKDLVALSAGFIDGLRLGDNARVACLHLGLKEMMRFIKNFNPTTKVSTLFESCGLANSVASSYCDKNVTFAKNLVTSRKTIPEIEANLLSGRKLLGPIIAEEVFCYLEKSNLHKTYPLFSIIHRICQRERPPHEIVETLRNHPDLCNYTITNLQKDEFAIFNSNSESILENVADTVPDFSTVPAESSKNLENLNEKHVHSSSKDDGFWKPYLDYFNDENNSADMRNVVRNSNTMPETCPSKPDKKSMEFSFEMGSAKNDPEICLQIRESPMPQKNLDLIGSQHPVNEIASDSKLSNIAKDSQSTQLTRLEAANTGSDNARATNIQHQVRPKIDKYAALKVRVMGRKNYSNKKSAPEKTTKAKAESIDSQISNNSGEQARKYSDTPKKSKSSYNNRRFEDDHQEEPLFDFMRKNKMEEELNKLKQSTIKNQLISEYMVNRRESAQNKNDGLAEYSAENIVGKKSSHPESFKYDYKISISSKKVPSSMNSVAVSKAELDGQDNVSESNINPSNWEQLRKGKLEFDEKLPKSLLLKPIAFRINTGGSKSKVNVEVRKADKVKDSIFLPDAKTEKPTSRVNANELPNLNHSVQAEPAVDNQQPQYIDERNRKDALPQISKSEKRISSMSPRLAIEELRQLDISEENAVAVKPKGSPYSSQQQSNDNKKDKNTRLIKFNYDEGKSVSQSELRDTKLLKNLEADVEMVILDNEIPKEIEFKDKSVKQYRKDEKMEEERVQKKREYNQNDNECTSKSKKEQKTNKKVAQDLLDEQVHQESEEAKKYAQYLQVRRRDPIIKRHQMDEDKSLHAFNSEDPRSKYLEYDVLPDDRENNKLKEEIQFKKQTHVLPKNRIRSNSRVQEKAETTAKVAPVKTAKHTSEWDWLVDTEKVDNLVEEKEQKNQHEDPSKYPPKYPPRYHHLVDFISKEEINVNKVKEAKKLERNLKLKQKLNKKSGAQVEESQAQFNEMPREGEFKVLDRPKFTLPASASPVNPQSSDKRPTEFGYSAPTNKTSELKHVELSHPPRTERGPEQVPTDKHLDVSIDSNQLSKRGAKAQQKPISERTIPKRMESQLGKISKRLASIMTKGQKDTINHRERPVAYEGNDPYGTDEVGHTKTSYSNIGAQDNSNKKIAVKPFHPPLNPRVRIPRPPFDVRDQEYHTINYRPQAELQRNSMLPQMQLSVASQSIHASANVTKLPRPVLKLPPFMMRSSVLAIELGFFAALLSRYRGGCK</sequence>
<evidence type="ECO:0000256" key="1">
    <source>
        <dbReference type="ARBA" id="ARBA00005189"/>
    </source>
</evidence>
<dbReference type="PANTHER" id="PTHR11728:SF8">
    <property type="entry name" value="GLYCEROL-3-PHOSPHATE DEHYDROGENASE [NAD(+)]-RELATED"/>
    <property type="match status" value="1"/>
</dbReference>
<dbReference type="InterPro" id="IPR017751">
    <property type="entry name" value="G3P_DH_NAD-dep_euk"/>
</dbReference>
<comment type="subunit">
    <text evidence="4">Homodimer.</text>
</comment>
<feature type="region of interest" description="Disordered" evidence="10">
    <location>
        <begin position="1148"/>
        <end position="1259"/>
    </location>
</feature>
<dbReference type="GO" id="GO:0005975">
    <property type="term" value="P:carbohydrate metabolic process"/>
    <property type="evidence" value="ECO:0007669"/>
    <property type="project" value="InterPro"/>
</dbReference>
<evidence type="ECO:0000259" key="11">
    <source>
        <dbReference type="Pfam" id="PF01210"/>
    </source>
</evidence>
<dbReference type="PRINTS" id="PR00077">
    <property type="entry name" value="GPDHDRGNASE"/>
</dbReference>
<evidence type="ECO:0000256" key="8">
    <source>
        <dbReference type="RuleBase" id="RU000437"/>
    </source>
</evidence>
<dbReference type="InterPro" id="IPR036291">
    <property type="entry name" value="NAD(P)-bd_dom_sf"/>
</dbReference>
<accession>A0A6J1MJ14</accession>
<keyword evidence="6 8" id="KW-0520">NAD</keyword>
<evidence type="ECO:0000256" key="2">
    <source>
        <dbReference type="ARBA" id="ARBA00005192"/>
    </source>
</evidence>
<feature type="compositionally biased region" description="Basic and acidic residues" evidence="10">
    <location>
        <begin position="1211"/>
        <end position="1239"/>
    </location>
</feature>
<dbReference type="Pfam" id="PF01210">
    <property type="entry name" value="NAD_Gly3P_dh_N"/>
    <property type="match status" value="1"/>
</dbReference>
<feature type="domain" description="Glycerol-3-phosphate dehydrogenase NAD-dependent N-terminal" evidence="11">
    <location>
        <begin position="6"/>
        <end position="174"/>
    </location>
</feature>
<reference evidence="14" key="1">
    <citation type="submission" date="2025-08" db="UniProtKB">
        <authorList>
            <consortium name="RefSeq"/>
        </authorList>
    </citation>
    <scope>IDENTIFICATION</scope>
    <source>
        <strain evidence="14">15085-1641.00</strain>
        <tissue evidence="14">Whole body</tissue>
    </source>
</reference>
<feature type="compositionally biased region" description="Basic and acidic residues" evidence="10">
    <location>
        <begin position="556"/>
        <end position="568"/>
    </location>
</feature>
<dbReference type="CTD" id="42624"/>
<evidence type="ECO:0000256" key="3">
    <source>
        <dbReference type="ARBA" id="ARBA00011009"/>
    </source>
</evidence>
<comment type="pathway">
    <text evidence="2">Phospholipid metabolism; alpha-glycerophosphate cycle.</text>
</comment>
<protein>
    <recommendedName>
        <fullName evidence="9">Glycerol-3-phosphate dehydrogenase [NAD(+)]</fullName>
        <ecNumber evidence="9">1.1.1.8</ecNumber>
    </recommendedName>
</protein>
<comment type="similarity">
    <text evidence="3 8">Belongs to the NAD-dependent glycerol-3-phosphate dehydrogenase family.</text>
</comment>
<dbReference type="PANTHER" id="PTHR11728">
    <property type="entry name" value="GLYCEROL-3-PHOSPHATE DEHYDROGENASE"/>
    <property type="match status" value="1"/>
</dbReference>
<feature type="domain" description="Glycerol-3-phosphate dehydrogenase NAD-dependent C-terminal" evidence="12">
    <location>
        <begin position="194"/>
        <end position="340"/>
    </location>
</feature>
<dbReference type="GO" id="GO:0006650">
    <property type="term" value="P:glycerophospholipid metabolic process"/>
    <property type="evidence" value="ECO:0007669"/>
    <property type="project" value="UniProtKB-UniPathway"/>
</dbReference>
<dbReference type="Gene3D" id="3.40.50.720">
    <property type="entry name" value="NAD(P)-binding Rossmann-like Domain"/>
    <property type="match status" value="1"/>
</dbReference>
<dbReference type="Gene3D" id="1.10.1040.10">
    <property type="entry name" value="N-(1-d-carboxylethyl)-l-norvaline Dehydrogenase, domain 2"/>
    <property type="match status" value="1"/>
</dbReference>
<dbReference type="InterPro" id="IPR006168">
    <property type="entry name" value="G3P_DH_NAD-dep"/>
</dbReference>
<dbReference type="FunFam" id="1.10.1040.10:FF:000004">
    <property type="entry name" value="Glycerol-3-phosphate dehydrogenase [NAD(+)]"/>
    <property type="match status" value="1"/>
</dbReference>
<evidence type="ECO:0000313" key="14">
    <source>
        <dbReference type="RefSeq" id="XP_023177058.2"/>
    </source>
</evidence>
<dbReference type="GeneID" id="111603620"/>
<dbReference type="SUPFAM" id="SSF51735">
    <property type="entry name" value="NAD(P)-binding Rossmann-fold domains"/>
    <property type="match status" value="1"/>
</dbReference>
<dbReference type="Proteomes" id="UP000504633">
    <property type="component" value="Unplaced"/>
</dbReference>